<gene>
    <name evidence="1" type="ORF">BDY19DRAFT_907312</name>
</gene>
<evidence type="ECO:0000313" key="1">
    <source>
        <dbReference type="EMBL" id="KAI0087895.1"/>
    </source>
</evidence>
<protein>
    <submittedName>
        <fullName evidence="1">Uncharacterized protein</fullName>
    </submittedName>
</protein>
<proteinExistence type="predicted"/>
<sequence>MVDEQMKGGLYETVRRRLRGAGQARGFPDSVKVASSTSTTMSTLFQPGTYDAKIQATVEDLNVLLCNLSIPVTLESLLDLTPSLLVIILELMLQHRLPISQAIRTAKDIESKVQAMDVFVELLLDVVGRENKALNEVDPRMLAIGEWGEIVTVAEALVTVGRASGLVSQSSLSSPKKNPRTQSNDSTRAMSVLYKTQDDSIDPFWVPLQDERSLPRSPTKTTRSTGPFERPSSQGLTSIVSDVFGNSLSSSRLSGPANASFTTTVLPHSPESSLSSIQSDDRSHNTGSSSRSRQTASSSTSTRSAPRCIHEVKGPEEELSRSFDASMSLTDTSICDCSIHSSTHKSSTKNTPVRYSGWIEPVDDEEEIRSFEARRRSRVEGPRLALLRTPRTSMPEYGGLSLGSTMKTPGSTPGRDPTRTLPVWLLQIYSVLVALTAQGYISQASLMMLSTILSFEMVSNVSIGWDDLS</sequence>
<name>A0ACB8U1M1_9APHY</name>
<evidence type="ECO:0000313" key="2">
    <source>
        <dbReference type="Proteomes" id="UP001055072"/>
    </source>
</evidence>
<dbReference type="EMBL" id="MU274916">
    <property type="protein sequence ID" value="KAI0087895.1"/>
    <property type="molecule type" value="Genomic_DNA"/>
</dbReference>
<dbReference type="Proteomes" id="UP001055072">
    <property type="component" value="Unassembled WGS sequence"/>
</dbReference>
<organism evidence="1 2">
    <name type="scientific">Irpex rosettiformis</name>
    <dbReference type="NCBI Taxonomy" id="378272"/>
    <lineage>
        <taxon>Eukaryota</taxon>
        <taxon>Fungi</taxon>
        <taxon>Dikarya</taxon>
        <taxon>Basidiomycota</taxon>
        <taxon>Agaricomycotina</taxon>
        <taxon>Agaricomycetes</taxon>
        <taxon>Polyporales</taxon>
        <taxon>Irpicaceae</taxon>
        <taxon>Irpex</taxon>
    </lineage>
</organism>
<keyword evidence="2" id="KW-1185">Reference proteome</keyword>
<reference evidence="1" key="1">
    <citation type="journal article" date="2021" name="Environ. Microbiol.">
        <title>Gene family expansions and transcriptome signatures uncover fungal adaptations to wood decay.</title>
        <authorList>
            <person name="Hage H."/>
            <person name="Miyauchi S."/>
            <person name="Viragh M."/>
            <person name="Drula E."/>
            <person name="Min B."/>
            <person name="Chaduli D."/>
            <person name="Navarro D."/>
            <person name="Favel A."/>
            <person name="Norest M."/>
            <person name="Lesage-Meessen L."/>
            <person name="Balint B."/>
            <person name="Merenyi Z."/>
            <person name="de Eugenio L."/>
            <person name="Morin E."/>
            <person name="Martinez A.T."/>
            <person name="Baldrian P."/>
            <person name="Stursova M."/>
            <person name="Martinez M.J."/>
            <person name="Novotny C."/>
            <person name="Magnuson J.K."/>
            <person name="Spatafora J.W."/>
            <person name="Maurice S."/>
            <person name="Pangilinan J."/>
            <person name="Andreopoulos W."/>
            <person name="LaButti K."/>
            <person name="Hundley H."/>
            <person name="Na H."/>
            <person name="Kuo A."/>
            <person name="Barry K."/>
            <person name="Lipzen A."/>
            <person name="Henrissat B."/>
            <person name="Riley R."/>
            <person name="Ahrendt S."/>
            <person name="Nagy L.G."/>
            <person name="Grigoriev I.V."/>
            <person name="Martin F."/>
            <person name="Rosso M.N."/>
        </authorList>
    </citation>
    <scope>NUCLEOTIDE SEQUENCE</scope>
    <source>
        <strain evidence="1">CBS 384.51</strain>
    </source>
</reference>
<comment type="caution">
    <text evidence="1">The sequence shown here is derived from an EMBL/GenBank/DDBJ whole genome shotgun (WGS) entry which is preliminary data.</text>
</comment>
<accession>A0ACB8U1M1</accession>